<protein>
    <submittedName>
        <fullName evidence="1">Uncharacterized protein</fullName>
    </submittedName>
</protein>
<organism evidence="1 2">
    <name type="scientific">Pseudoalteromonas aurantia 208</name>
    <dbReference type="NCBI Taxonomy" id="1314867"/>
    <lineage>
        <taxon>Bacteria</taxon>
        <taxon>Pseudomonadati</taxon>
        <taxon>Pseudomonadota</taxon>
        <taxon>Gammaproteobacteria</taxon>
        <taxon>Alteromonadales</taxon>
        <taxon>Pseudoalteromonadaceae</taxon>
        <taxon>Pseudoalteromonas</taxon>
    </lineage>
</organism>
<accession>A0ABR9E5P7</accession>
<dbReference type="Proteomes" id="UP000615755">
    <property type="component" value="Unassembled WGS sequence"/>
</dbReference>
<evidence type="ECO:0000313" key="1">
    <source>
        <dbReference type="EMBL" id="MBE0366297.1"/>
    </source>
</evidence>
<dbReference type="EMBL" id="AQGV01000009">
    <property type="protein sequence ID" value="MBE0366297.1"/>
    <property type="molecule type" value="Genomic_DNA"/>
</dbReference>
<gene>
    <name evidence="1" type="ORF">PAUR_a3276</name>
</gene>
<dbReference type="Gene3D" id="3.40.630.30">
    <property type="match status" value="1"/>
</dbReference>
<keyword evidence="2" id="KW-1185">Reference proteome</keyword>
<reference evidence="1 2" key="1">
    <citation type="submission" date="2015-03" db="EMBL/GenBank/DDBJ databases">
        <title>Genome sequence of Pseudoalteromonas aurantia.</title>
        <authorList>
            <person name="Xie B.-B."/>
            <person name="Rong J.-C."/>
            <person name="Qin Q.-L."/>
            <person name="Zhang Y.-Z."/>
        </authorList>
    </citation>
    <scope>NUCLEOTIDE SEQUENCE [LARGE SCALE GENOMIC DNA]</scope>
    <source>
        <strain evidence="1 2">208</strain>
    </source>
</reference>
<comment type="caution">
    <text evidence="1">The sequence shown here is derived from an EMBL/GenBank/DDBJ whole genome shotgun (WGS) entry which is preliminary data.</text>
</comment>
<sequence>MNGLTPKIIFNGYQDNQFKLVILEPSVAEADYAVVMRNQTRLSTFFKGIMDWPKADMTLEENRASLAQHHQEFKEQIAFAFSVFSVSNNQCIGSVYLDASRCDDFDCELYYWLDAGYLELEATLEKSICDWIEHAWGLPKIALVGRSIALETWLQLIRESAACEK</sequence>
<proteinExistence type="predicted"/>
<evidence type="ECO:0000313" key="2">
    <source>
        <dbReference type="Proteomes" id="UP000615755"/>
    </source>
</evidence>
<name>A0ABR9E5P7_9GAMM</name>
<dbReference type="RefSeq" id="WP_192505860.1">
    <property type="nucleotide sequence ID" value="NZ_AQGV01000009.1"/>
</dbReference>